<dbReference type="Pfam" id="PF13949">
    <property type="entry name" value="ALIX_LYPXL_bnd"/>
    <property type="match status" value="1"/>
</dbReference>
<dbReference type="InterPro" id="IPR038499">
    <property type="entry name" value="BRO1_sf"/>
</dbReference>
<keyword evidence="5" id="KW-1185">Reference proteome</keyword>
<accession>A0A9P6AZY1</accession>
<evidence type="ECO:0000256" key="2">
    <source>
        <dbReference type="SAM" id="MobiDB-lite"/>
    </source>
</evidence>
<dbReference type="InterPro" id="IPR025304">
    <property type="entry name" value="ALIX_V_dom"/>
</dbReference>
<dbReference type="OrthoDB" id="3249366at2759"/>
<dbReference type="AlphaFoldDB" id="A0A9P6AZY1"/>
<comment type="caution">
    <text evidence="4">The sequence shown here is derived from an EMBL/GenBank/DDBJ whole genome shotgun (WGS) entry which is preliminary data.</text>
</comment>
<dbReference type="Pfam" id="PF03097">
    <property type="entry name" value="BRO1"/>
    <property type="match status" value="1"/>
</dbReference>
<evidence type="ECO:0000256" key="1">
    <source>
        <dbReference type="ARBA" id="ARBA00038154"/>
    </source>
</evidence>
<comment type="similarity">
    <text evidence="1">Belongs to the palA/RIM20 family.</text>
</comment>
<dbReference type="PANTHER" id="PTHR23030">
    <property type="entry name" value="PCD6 INTERACTING PROTEIN-RELATED"/>
    <property type="match status" value="1"/>
</dbReference>
<feature type="domain" description="BRO1" evidence="3">
    <location>
        <begin position="3"/>
        <end position="384"/>
    </location>
</feature>
<dbReference type="PANTHER" id="PTHR23030:SF39">
    <property type="entry name" value="PROGRAMMED CELL DEATH 6-INTERACTING PROTEIN"/>
    <property type="match status" value="1"/>
</dbReference>
<gene>
    <name evidence="4" type="ORF">BS47DRAFT_1294518</name>
</gene>
<dbReference type="GO" id="GO:0005768">
    <property type="term" value="C:endosome"/>
    <property type="evidence" value="ECO:0007669"/>
    <property type="project" value="TreeGrafter"/>
</dbReference>
<name>A0A9P6AZY1_9AGAM</name>
<proteinExistence type="inferred from homology"/>
<dbReference type="SMART" id="SM01041">
    <property type="entry name" value="BRO1"/>
    <property type="match status" value="1"/>
</dbReference>
<evidence type="ECO:0000259" key="3">
    <source>
        <dbReference type="PROSITE" id="PS51180"/>
    </source>
</evidence>
<dbReference type="Proteomes" id="UP000886523">
    <property type="component" value="Unassembled WGS sequence"/>
</dbReference>
<dbReference type="EMBL" id="MU128955">
    <property type="protein sequence ID" value="KAF9514932.1"/>
    <property type="molecule type" value="Genomic_DNA"/>
</dbReference>
<dbReference type="PROSITE" id="PS51180">
    <property type="entry name" value="BRO1"/>
    <property type="match status" value="1"/>
</dbReference>
<dbReference type="Gene3D" id="1.25.40.280">
    <property type="entry name" value="alix/aip1 like domains"/>
    <property type="match status" value="1"/>
</dbReference>
<dbReference type="Gene3D" id="1.20.140.50">
    <property type="entry name" value="alix/aip1 like domains"/>
    <property type="match status" value="1"/>
</dbReference>
<organism evidence="4 5">
    <name type="scientific">Hydnum rufescens UP504</name>
    <dbReference type="NCBI Taxonomy" id="1448309"/>
    <lineage>
        <taxon>Eukaryota</taxon>
        <taxon>Fungi</taxon>
        <taxon>Dikarya</taxon>
        <taxon>Basidiomycota</taxon>
        <taxon>Agaricomycotina</taxon>
        <taxon>Agaricomycetes</taxon>
        <taxon>Cantharellales</taxon>
        <taxon>Hydnaceae</taxon>
        <taxon>Hydnum</taxon>
    </lineage>
</organism>
<evidence type="ECO:0000313" key="4">
    <source>
        <dbReference type="EMBL" id="KAF9514932.1"/>
    </source>
</evidence>
<dbReference type="Gene3D" id="1.20.120.560">
    <property type="entry name" value="alix/aip1 in complex with the ypdl late domain"/>
    <property type="match status" value="1"/>
</dbReference>
<dbReference type="InterPro" id="IPR004328">
    <property type="entry name" value="BRO1_dom"/>
</dbReference>
<evidence type="ECO:0000313" key="5">
    <source>
        <dbReference type="Proteomes" id="UP000886523"/>
    </source>
</evidence>
<sequence length="737" mass="83172">MSNLLVIPLKRSEPSPIRRALRAYIQEKHPETHPDAFTWDITKWETHRKEAVTTEIHESRIAKAIAYHAQLTFILTKLPPDVGLSFTYDAMFTSGSPLTLANTSYERVSLLLNITALYCQLGTAEDRSTIDGIKRERAGVILYLISTGLPQFRRSLQQSNTDMPIDFDEMFLKSLQYLLLAQAQECAWQKAMMDQMKNGLLAKLASQVSLFYSQALSTLDGQPVAANNFPRGWISHLEAKMNHFEAVAQFRQSLDDNMERKYGLEISRIGIALVVARKALDLSRRSGVSRSVQEDSKKSFVSVLQAADTEARKLNDLIYHQDVPPASSTPSISGSAVVVPNTPTGLKDPASAIGGEKSENLIFGGLEGWGIRRACEIYVDLRDNWIHDEVVQSQHDLDKAASRALNEMNLPSSLDVLSQPIGLPPSLLRKAAQVRREEGPVRISKMLDDIPKLAARCRAFVDETLDLLDEEMTEDEEYQRAYARYDKWDRAPSEQANTTITAEAKKYHQLLDQAAKSDALVRHRWEEWEEQIRLLAQDEATIESTVPKTTGREAMTASRSGTKTQARGLRKLLEDLEDLQQARGSIVSQARRLAATDDIKPQILRRALSLEAWKEIDPAIFDAVIQQQLSKYERFKQEIGESSAKQEGLLARITEQNELFLQSRKDDPATKSRERSLQSLDQAHQKYQETTKDLEDGLKARICTHRQSGACLGKDPVSFIMIWRLNWWASGPWRTNG</sequence>
<feature type="region of interest" description="Disordered" evidence="2">
    <location>
        <begin position="661"/>
        <end position="688"/>
    </location>
</feature>
<feature type="compositionally biased region" description="Basic and acidic residues" evidence="2">
    <location>
        <begin position="663"/>
        <end position="676"/>
    </location>
</feature>
<reference evidence="4" key="1">
    <citation type="journal article" date="2020" name="Nat. Commun.">
        <title>Large-scale genome sequencing of mycorrhizal fungi provides insights into the early evolution of symbiotic traits.</title>
        <authorList>
            <person name="Miyauchi S."/>
            <person name="Kiss E."/>
            <person name="Kuo A."/>
            <person name="Drula E."/>
            <person name="Kohler A."/>
            <person name="Sanchez-Garcia M."/>
            <person name="Morin E."/>
            <person name="Andreopoulos B."/>
            <person name="Barry K.W."/>
            <person name="Bonito G."/>
            <person name="Buee M."/>
            <person name="Carver A."/>
            <person name="Chen C."/>
            <person name="Cichocki N."/>
            <person name="Clum A."/>
            <person name="Culley D."/>
            <person name="Crous P.W."/>
            <person name="Fauchery L."/>
            <person name="Girlanda M."/>
            <person name="Hayes R.D."/>
            <person name="Keri Z."/>
            <person name="LaButti K."/>
            <person name="Lipzen A."/>
            <person name="Lombard V."/>
            <person name="Magnuson J."/>
            <person name="Maillard F."/>
            <person name="Murat C."/>
            <person name="Nolan M."/>
            <person name="Ohm R.A."/>
            <person name="Pangilinan J."/>
            <person name="Pereira M.F."/>
            <person name="Perotto S."/>
            <person name="Peter M."/>
            <person name="Pfister S."/>
            <person name="Riley R."/>
            <person name="Sitrit Y."/>
            <person name="Stielow J.B."/>
            <person name="Szollosi G."/>
            <person name="Zifcakova L."/>
            <person name="Stursova M."/>
            <person name="Spatafora J.W."/>
            <person name="Tedersoo L."/>
            <person name="Vaario L.M."/>
            <person name="Yamada A."/>
            <person name="Yan M."/>
            <person name="Wang P."/>
            <person name="Xu J."/>
            <person name="Bruns T."/>
            <person name="Baldrian P."/>
            <person name="Vilgalys R."/>
            <person name="Dunand C."/>
            <person name="Henrissat B."/>
            <person name="Grigoriev I.V."/>
            <person name="Hibbett D."/>
            <person name="Nagy L.G."/>
            <person name="Martin F.M."/>
        </authorList>
    </citation>
    <scope>NUCLEOTIDE SEQUENCE</scope>
    <source>
        <strain evidence="4">UP504</strain>
    </source>
</reference>
<protein>
    <recommendedName>
        <fullName evidence="3">BRO1 domain-containing protein</fullName>
    </recommendedName>
</protein>